<protein>
    <submittedName>
        <fullName evidence="4">Uncharacterized protein LOC108674253</fullName>
    </submittedName>
</protein>
<evidence type="ECO:0000256" key="1">
    <source>
        <dbReference type="SAM" id="SignalP"/>
    </source>
</evidence>
<evidence type="ECO:0000313" key="3">
    <source>
        <dbReference type="Proteomes" id="UP000694843"/>
    </source>
</evidence>
<dbReference type="InterPro" id="IPR001304">
    <property type="entry name" value="C-type_lectin-like"/>
</dbReference>
<feature type="signal peptide" evidence="1">
    <location>
        <begin position="1"/>
        <end position="16"/>
    </location>
</feature>
<dbReference type="AlphaFoldDB" id="A0A8B7NV84"/>
<reference evidence="4" key="1">
    <citation type="submission" date="2025-08" db="UniProtKB">
        <authorList>
            <consortium name="RefSeq"/>
        </authorList>
    </citation>
    <scope>IDENTIFICATION</scope>
    <source>
        <tissue evidence="4">Whole organism</tissue>
    </source>
</reference>
<evidence type="ECO:0000313" key="4">
    <source>
        <dbReference type="RefSeq" id="XP_018017679.2"/>
    </source>
</evidence>
<evidence type="ECO:0000259" key="2">
    <source>
        <dbReference type="PROSITE" id="PS50041"/>
    </source>
</evidence>
<dbReference type="PROSITE" id="PS50041">
    <property type="entry name" value="C_TYPE_LECTIN_2"/>
    <property type="match status" value="1"/>
</dbReference>
<dbReference type="SMART" id="SM00034">
    <property type="entry name" value="CLECT"/>
    <property type="match status" value="1"/>
</dbReference>
<dbReference type="InterPro" id="IPR016186">
    <property type="entry name" value="C-type_lectin-like/link_sf"/>
</dbReference>
<dbReference type="InterPro" id="IPR016187">
    <property type="entry name" value="CTDL_fold"/>
</dbReference>
<dbReference type="KEGG" id="hazt:108674253"/>
<gene>
    <name evidence="4" type="primary">LOC108674253</name>
</gene>
<dbReference type="SUPFAM" id="SSF56436">
    <property type="entry name" value="C-type lectin-like"/>
    <property type="match status" value="1"/>
</dbReference>
<proteinExistence type="predicted"/>
<keyword evidence="3" id="KW-1185">Reference proteome</keyword>
<dbReference type="CDD" id="cd00037">
    <property type="entry name" value="CLECT"/>
    <property type="match status" value="1"/>
</dbReference>
<organism evidence="3 4">
    <name type="scientific">Hyalella azteca</name>
    <name type="common">Amphipod</name>
    <dbReference type="NCBI Taxonomy" id="294128"/>
    <lineage>
        <taxon>Eukaryota</taxon>
        <taxon>Metazoa</taxon>
        <taxon>Ecdysozoa</taxon>
        <taxon>Arthropoda</taxon>
        <taxon>Crustacea</taxon>
        <taxon>Multicrustacea</taxon>
        <taxon>Malacostraca</taxon>
        <taxon>Eumalacostraca</taxon>
        <taxon>Peracarida</taxon>
        <taxon>Amphipoda</taxon>
        <taxon>Senticaudata</taxon>
        <taxon>Talitrida</taxon>
        <taxon>Talitroidea</taxon>
        <taxon>Hyalellidae</taxon>
        <taxon>Hyalella</taxon>
    </lineage>
</organism>
<dbReference type="OrthoDB" id="5858677at2759"/>
<dbReference type="Gene3D" id="3.10.100.10">
    <property type="entry name" value="Mannose-Binding Protein A, subunit A"/>
    <property type="match status" value="1"/>
</dbReference>
<accession>A0A8B7NV84</accession>
<dbReference type="Pfam" id="PF00059">
    <property type="entry name" value="Lectin_C"/>
    <property type="match status" value="1"/>
</dbReference>
<feature type="domain" description="C-type lectin" evidence="2">
    <location>
        <begin position="120"/>
        <end position="225"/>
    </location>
</feature>
<name>A0A8B7NV84_HYAAZ</name>
<dbReference type="Proteomes" id="UP000694843">
    <property type="component" value="Unplaced"/>
</dbReference>
<dbReference type="RefSeq" id="XP_018017679.2">
    <property type="nucleotide sequence ID" value="XM_018162190.2"/>
</dbReference>
<keyword evidence="1" id="KW-0732">Signal</keyword>
<sequence>MKFLLWISYTLTIAVAERINKIWQPSRCDTSALAADASLAKNSSVIEDRMQCLAWATLGQAALVCYEAPRCSWWQTRGVAVGVAVISHSASPCFMSRPFPVTQYSSCAAMPGFVLTSIGCLLFDSVARTFTDARDFCLQRGSDLFTMEQDSQLAGLITYLNSFSPRPEVWMGLRKMDGKWYWLTMRPYNANNFVNDFSDLPTEFCLRFNTNDIMRDCVCDSTTTFSVLCLAKNFK</sequence>
<feature type="chain" id="PRO_5037907849" evidence="1">
    <location>
        <begin position="17"/>
        <end position="235"/>
    </location>
</feature>
<dbReference type="GeneID" id="108674253"/>